<comment type="subcellular location">
    <subcellularLocation>
        <location evidence="1">Cytoplasm</location>
        <location evidence="1">Cytoplasmic ribonucleoprotein granule</location>
    </subcellularLocation>
</comment>
<keyword evidence="5" id="KW-0547">Nucleotide-binding</keyword>
<feature type="domain" description="Helicase MOV-10 Ig-like" evidence="14">
    <location>
        <begin position="56"/>
        <end position="184"/>
    </location>
</feature>
<evidence type="ECO:0000313" key="17">
    <source>
        <dbReference type="EMBL" id="KAK4306481.1"/>
    </source>
</evidence>
<organism evidence="17 18">
    <name type="scientific">Petrolisthes manimaculis</name>
    <dbReference type="NCBI Taxonomy" id="1843537"/>
    <lineage>
        <taxon>Eukaryota</taxon>
        <taxon>Metazoa</taxon>
        <taxon>Ecdysozoa</taxon>
        <taxon>Arthropoda</taxon>
        <taxon>Crustacea</taxon>
        <taxon>Multicrustacea</taxon>
        <taxon>Malacostraca</taxon>
        <taxon>Eumalacostraca</taxon>
        <taxon>Eucarida</taxon>
        <taxon>Decapoda</taxon>
        <taxon>Pleocyemata</taxon>
        <taxon>Anomura</taxon>
        <taxon>Galatheoidea</taxon>
        <taxon>Porcellanidae</taxon>
        <taxon>Petrolisthes</taxon>
    </lineage>
</organism>
<dbReference type="GO" id="GO:0003723">
    <property type="term" value="F:RNA binding"/>
    <property type="evidence" value="ECO:0007669"/>
    <property type="project" value="UniProtKB-KW"/>
</dbReference>
<evidence type="ECO:0000256" key="11">
    <source>
        <dbReference type="ARBA" id="ARBA00047984"/>
    </source>
</evidence>
<evidence type="ECO:0000259" key="15">
    <source>
        <dbReference type="Pfam" id="PF21634"/>
    </source>
</evidence>
<dbReference type="CDD" id="cd18038">
    <property type="entry name" value="DEXXQc_Helz-like"/>
    <property type="match status" value="1"/>
</dbReference>
<dbReference type="InterPro" id="IPR041679">
    <property type="entry name" value="DNA2/NAM7-like_C"/>
</dbReference>
<evidence type="ECO:0000313" key="18">
    <source>
        <dbReference type="Proteomes" id="UP001292094"/>
    </source>
</evidence>
<keyword evidence="4" id="KW-0963">Cytoplasm</keyword>
<evidence type="ECO:0000259" key="12">
    <source>
        <dbReference type="Pfam" id="PF13086"/>
    </source>
</evidence>
<sequence>MVGVNMKDTKQFTNFCAVCEVSLGSKNELIFHKTSSEHRGKWLKHWYQNNRLLLAQDKSGVKVLPEEGATGSGVAYDERTGILNLTISPGQEKSVNLVIKNTGGEAVMLRQVEAFHSCPSVRLSDAYNVTQGSRFVRILSGVEYGVEVKGIAPDTLGVEQVPVAFQFSPDSAAEELFFIVRTIVVSVVDQVAEEAGASSPFRNHRPLQPLRYDQHFIPGVPISGDRKGVPIKQYKYSMDLKNIATKNFSEKKVAPEYKAEARNLRKMLNDGLQIQNYRTWYSTMLWMEEMQMELDIRRYSLEEVCLKAVPSKIFSYPPVVEIKVEGLAEKRPSVLKGDNVYVCQYGRRRPVYAGVVHVIKDTSLYLAFDKKFMDTFVNNMKVNVEFEFNRHPMKVSHRALEMCGTRVTHLTFPTLPPPHPSDTPLSIVAYNRKLEQNPEQIQAVRNIVSGTSLPAPYIVFGPPGTGKTVTIVEAIKQVIKLQPQSRVLVCASSNAAADLVANRLLEHIITSHILRLYAVSRDPLTIPSTLKNIANLDHDGIYLPEYNKLKEYRVVVSTLVTAAWIVSSGVKEGHLTHVFLDECGQSTEPEALVALAGLANHKTQVVLAGDPHQLGPVIRNTQIFSENKLFSPNGLDKSFLERLMEQEMYQPQEERYNTLVVTKLVNNYRSHVDILNQPNAMFYNSDLRACADNVLVESLCRWEHLPKKNFPLIFHSVKGKDEREGNSPSFFNALEVSKVVDYVKKLLDSRSPKIKDVEIGVITPYRRQVEKIQRQLRKVHRADGVKVGSPEEFQGDERRVIIISTVRASADHLAHDETFRLGFLRNPKRFNVAVTRAKALLIIVGCPDILVLDKHWGGLLEYIQAKGGYTGPKISQIDYSLDDIVSRFDNLGISEAVEEEISARELVEAPAWRADF</sequence>
<keyword evidence="8" id="KW-0067">ATP-binding</keyword>
<feature type="domain" description="DNA2/NAM7 helicase helicase" evidence="12">
    <location>
        <begin position="437"/>
        <end position="520"/>
    </location>
</feature>
<dbReference type="Proteomes" id="UP001292094">
    <property type="component" value="Unassembled WGS sequence"/>
</dbReference>
<reference evidence="17" key="1">
    <citation type="submission" date="2023-11" db="EMBL/GenBank/DDBJ databases">
        <title>Genome assemblies of two species of porcelain crab, Petrolisthes cinctipes and Petrolisthes manimaculis (Anomura: Porcellanidae).</title>
        <authorList>
            <person name="Angst P."/>
        </authorList>
    </citation>
    <scope>NUCLEOTIDE SEQUENCE</scope>
    <source>
        <strain evidence="17">PB745_02</strain>
        <tissue evidence="17">Gill</tissue>
    </source>
</reference>
<dbReference type="GO" id="GO:0032574">
    <property type="term" value="F:5'-3' RNA helicase activity"/>
    <property type="evidence" value="ECO:0007669"/>
    <property type="project" value="InterPro"/>
</dbReference>
<dbReference type="AlphaFoldDB" id="A0AAE1PEF4"/>
<evidence type="ECO:0000256" key="9">
    <source>
        <dbReference type="ARBA" id="ARBA00022884"/>
    </source>
</evidence>
<keyword evidence="7" id="KW-0347">Helicase</keyword>
<evidence type="ECO:0000259" key="14">
    <source>
        <dbReference type="Pfam" id="PF21633"/>
    </source>
</evidence>
<evidence type="ECO:0000259" key="16">
    <source>
        <dbReference type="Pfam" id="PF21635"/>
    </source>
</evidence>
<dbReference type="PANTHER" id="PTHR45418:SF1">
    <property type="entry name" value="CANCER_TESTIS ANTIGEN 55"/>
    <property type="match status" value="1"/>
</dbReference>
<evidence type="ECO:0000256" key="5">
    <source>
        <dbReference type="ARBA" id="ARBA00022741"/>
    </source>
</evidence>
<dbReference type="Pfam" id="PF21635">
    <property type="entry name" value="Mov-10_helical"/>
    <property type="match status" value="1"/>
</dbReference>
<name>A0AAE1PEF4_9EUCA</name>
<dbReference type="InterPro" id="IPR049077">
    <property type="entry name" value="MOV-10_Ig-like"/>
</dbReference>
<dbReference type="PANTHER" id="PTHR45418">
    <property type="entry name" value="CANCER/TESTIS ANTIGEN 55"/>
    <property type="match status" value="1"/>
</dbReference>
<proteinExistence type="inferred from homology"/>
<feature type="domain" description="DNA2/NAM7 helicase-like C-terminal" evidence="13">
    <location>
        <begin position="635"/>
        <end position="846"/>
    </location>
</feature>
<comment type="caution">
    <text evidence="17">The sequence shown here is derived from an EMBL/GenBank/DDBJ whole genome shotgun (WGS) entry which is preliminary data.</text>
</comment>
<evidence type="ECO:0000256" key="4">
    <source>
        <dbReference type="ARBA" id="ARBA00022490"/>
    </source>
</evidence>
<dbReference type="CDD" id="cd18808">
    <property type="entry name" value="SF1_C_Upf1"/>
    <property type="match status" value="1"/>
</dbReference>
<dbReference type="InterPro" id="IPR041677">
    <property type="entry name" value="DNA2/NAM7_AAA_11"/>
</dbReference>
<dbReference type="GO" id="GO:0031047">
    <property type="term" value="P:regulatory ncRNA-mediated gene silencing"/>
    <property type="evidence" value="ECO:0007669"/>
    <property type="project" value="UniProtKB-KW"/>
</dbReference>
<keyword evidence="9" id="KW-0694">RNA-binding</keyword>
<dbReference type="InterPro" id="IPR049079">
    <property type="entry name" value="Mov-10_helical"/>
</dbReference>
<dbReference type="Gene3D" id="3.40.50.300">
    <property type="entry name" value="P-loop containing nucleotide triphosphate hydrolases"/>
    <property type="match status" value="2"/>
</dbReference>
<dbReference type="EC" id="3.6.4.13" evidence="3"/>
<dbReference type="Pfam" id="PF13086">
    <property type="entry name" value="AAA_11"/>
    <property type="match status" value="2"/>
</dbReference>
<evidence type="ECO:0000256" key="8">
    <source>
        <dbReference type="ARBA" id="ARBA00022840"/>
    </source>
</evidence>
<feature type="domain" description="DNA2/NAM7 helicase helicase" evidence="12">
    <location>
        <begin position="549"/>
        <end position="618"/>
    </location>
</feature>
<keyword evidence="6" id="KW-0378">Hydrolase</keyword>
<evidence type="ECO:0000256" key="7">
    <source>
        <dbReference type="ARBA" id="ARBA00022806"/>
    </source>
</evidence>
<feature type="domain" description="Helicase MOV-10-like beta-barrel" evidence="15">
    <location>
        <begin position="318"/>
        <end position="386"/>
    </location>
</feature>
<gene>
    <name evidence="17" type="ORF">Pmani_021693</name>
</gene>
<dbReference type="Pfam" id="PF13087">
    <property type="entry name" value="AAA_12"/>
    <property type="match status" value="1"/>
</dbReference>
<evidence type="ECO:0000256" key="6">
    <source>
        <dbReference type="ARBA" id="ARBA00022801"/>
    </source>
</evidence>
<feature type="domain" description="Helicase MOV-10 helical" evidence="16">
    <location>
        <begin position="232"/>
        <end position="298"/>
    </location>
</feature>
<dbReference type="InterPro" id="IPR047187">
    <property type="entry name" value="SF1_C_Upf1"/>
</dbReference>
<dbReference type="InterPro" id="IPR049080">
    <property type="entry name" value="MOV-10-like_beta-barrel"/>
</dbReference>
<comment type="similarity">
    <text evidence="2">Belongs to the DNA2/NAM7 helicase family. SDE3 subfamily.</text>
</comment>
<evidence type="ECO:0000256" key="3">
    <source>
        <dbReference type="ARBA" id="ARBA00012552"/>
    </source>
</evidence>
<dbReference type="SUPFAM" id="SSF52540">
    <property type="entry name" value="P-loop containing nucleoside triphosphate hydrolases"/>
    <property type="match status" value="1"/>
</dbReference>
<accession>A0AAE1PEF4</accession>
<evidence type="ECO:0000259" key="13">
    <source>
        <dbReference type="Pfam" id="PF13087"/>
    </source>
</evidence>
<dbReference type="GO" id="GO:0016787">
    <property type="term" value="F:hydrolase activity"/>
    <property type="evidence" value="ECO:0007669"/>
    <property type="project" value="UniProtKB-KW"/>
</dbReference>
<keyword evidence="10" id="KW-0943">RNA-mediated gene silencing</keyword>
<comment type="catalytic activity">
    <reaction evidence="11">
        <text>ATP + H2O = ADP + phosphate + H(+)</text>
        <dbReference type="Rhea" id="RHEA:13065"/>
        <dbReference type="ChEBI" id="CHEBI:15377"/>
        <dbReference type="ChEBI" id="CHEBI:15378"/>
        <dbReference type="ChEBI" id="CHEBI:30616"/>
        <dbReference type="ChEBI" id="CHEBI:43474"/>
        <dbReference type="ChEBI" id="CHEBI:456216"/>
        <dbReference type="EC" id="3.6.4.13"/>
    </reaction>
</comment>
<dbReference type="InterPro" id="IPR026122">
    <property type="entry name" value="MOV-10/SDE3_DEXXQ/H-box"/>
</dbReference>
<dbReference type="GO" id="GO:0005524">
    <property type="term" value="F:ATP binding"/>
    <property type="evidence" value="ECO:0007669"/>
    <property type="project" value="UniProtKB-KW"/>
</dbReference>
<dbReference type="InterPro" id="IPR027417">
    <property type="entry name" value="P-loop_NTPase"/>
</dbReference>
<evidence type="ECO:0000256" key="10">
    <source>
        <dbReference type="ARBA" id="ARBA00023158"/>
    </source>
</evidence>
<evidence type="ECO:0000256" key="1">
    <source>
        <dbReference type="ARBA" id="ARBA00004331"/>
    </source>
</evidence>
<dbReference type="EMBL" id="JAWZYT010002123">
    <property type="protein sequence ID" value="KAK4306481.1"/>
    <property type="molecule type" value="Genomic_DNA"/>
</dbReference>
<dbReference type="FunFam" id="3.40.50.300:FF:000608">
    <property type="entry name" value="Mov10 RISC complex RNA helicase"/>
    <property type="match status" value="1"/>
</dbReference>
<dbReference type="Pfam" id="PF21633">
    <property type="entry name" value="MOV-10_Ig-like"/>
    <property type="match status" value="1"/>
</dbReference>
<dbReference type="Pfam" id="PF21634">
    <property type="entry name" value="MOV-10_beta-barrel"/>
    <property type="match status" value="1"/>
</dbReference>
<keyword evidence="18" id="KW-1185">Reference proteome</keyword>
<dbReference type="GO" id="GO:0036464">
    <property type="term" value="C:cytoplasmic ribonucleoprotein granule"/>
    <property type="evidence" value="ECO:0007669"/>
    <property type="project" value="UniProtKB-SubCell"/>
</dbReference>
<protein>
    <recommendedName>
        <fullName evidence="3">RNA helicase</fullName>
        <ecNumber evidence="3">3.6.4.13</ecNumber>
    </recommendedName>
</protein>
<evidence type="ECO:0000256" key="2">
    <source>
        <dbReference type="ARBA" id="ARBA00005601"/>
    </source>
</evidence>